<feature type="compositionally biased region" description="Low complexity" evidence="1">
    <location>
        <begin position="515"/>
        <end position="559"/>
    </location>
</feature>
<reference evidence="2 3" key="1">
    <citation type="submission" date="2023-08" db="EMBL/GenBank/DDBJ databases">
        <title>Annotated Genome Sequence of Vanrija albida AlHP1.</title>
        <authorList>
            <person name="Herzog R."/>
        </authorList>
    </citation>
    <scope>NUCLEOTIDE SEQUENCE [LARGE SCALE GENOMIC DNA]</scope>
    <source>
        <strain evidence="2 3">AlHP1</strain>
    </source>
</reference>
<dbReference type="RefSeq" id="XP_069211964.1">
    <property type="nucleotide sequence ID" value="XM_069351578.1"/>
</dbReference>
<evidence type="ECO:0000313" key="2">
    <source>
        <dbReference type="EMBL" id="KAL1412020.1"/>
    </source>
</evidence>
<gene>
    <name evidence="2" type="ORF">Q8F55_003017</name>
</gene>
<feature type="compositionally biased region" description="Polar residues" evidence="1">
    <location>
        <begin position="176"/>
        <end position="191"/>
    </location>
</feature>
<accession>A0ABR3QBC9</accession>
<feature type="compositionally biased region" description="Low complexity" evidence="1">
    <location>
        <begin position="582"/>
        <end position="593"/>
    </location>
</feature>
<organism evidence="2 3">
    <name type="scientific">Vanrija albida</name>
    <dbReference type="NCBI Taxonomy" id="181172"/>
    <lineage>
        <taxon>Eukaryota</taxon>
        <taxon>Fungi</taxon>
        <taxon>Dikarya</taxon>
        <taxon>Basidiomycota</taxon>
        <taxon>Agaricomycotina</taxon>
        <taxon>Tremellomycetes</taxon>
        <taxon>Trichosporonales</taxon>
        <taxon>Trichosporonaceae</taxon>
        <taxon>Vanrija</taxon>
    </lineage>
</organism>
<feature type="region of interest" description="Disordered" evidence="1">
    <location>
        <begin position="826"/>
        <end position="863"/>
    </location>
</feature>
<keyword evidence="3" id="KW-1185">Reference proteome</keyword>
<comment type="caution">
    <text evidence="2">The sequence shown here is derived from an EMBL/GenBank/DDBJ whole genome shotgun (WGS) entry which is preliminary data.</text>
</comment>
<name>A0ABR3QBC9_9TREE</name>
<protein>
    <recommendedName>
        <fullName evidence="4">TFIIS N-terminal domain-containing protein</fullName>
    </recommendedName>
</protein>
<evidence type="ECO:0000256" key="1">
    <source>
        <dbReference type="SAM" id="MobiDB-lite"/>
    </source>
</evidence>
<evidence type="ECO:0000313" key="3">
    <source>
        <dbReference type="Proteomes" id="UP001565368"/>
    </source>
</evidence>
<evidence type="ECO:0008006" key="4">
    <source>
        <dbReference type="Google" id="ProtNLM"/>
    </source>
</evidence>
<feature type="compositionally biased region" description="Low complexity" evidence="1">
    <location>
        <begin position="307"/>
        <end position="323"/>
    </location>
</feature>
<feature type="region of interest" description="Disordered" evidence="1">
    <location>
        <begin position="482"/>
        <end position="632"/>
    </location>
</feature>
<sequence length="946" mass="102188">MDAWVTLQQYATSPDQLAWLQREFIAHPPLPQQTVDDWLLWRSRVAEGLTELEALSTVLNQTQHPASFPASLAIGQPEPLPLIHSVPFIHPPQPQQHLVPPPVQFDPAQQFLQFDPSSFGTAGLPQPPHQQVHHAYTDMNQVSAINFQQHPGPSVHAYAQQPQTFVAPGFVQQAQQPPVLASSSHTIPNTTPMASPVPPSAIPPPTQPSSQAPSFIAPPAHLQKPPPPSLGPPQPLARETQPAPSTLSGTKRQRPALSRRRIMHSPLPPFKDTWIVPVGYDMAKGASVAARKPDSSKFDDEPIQVDRPAASSSSASAAPAQPRPSGTFIEVLKAVRPELLKLNKPGQLFKFLRYRRDADGSELKPLLIPNSTELAEIMTKLDAASQSYLRVMADDYRHSEMFEIWMKKMAKNPKEWEPAIGPLLRVLNRTDMPVNFIKKLKIGKLALAIRERSRMANLASAAKIQLQVDKYERYCKESLLPKNREVPLSDSDSDSDSDGPAAKKRKTGDVKPTIKSAPSSSSARPAAASSKPSAKPAPKPASAKADMSFFGGGASASSSNVVKPKPKLPDFKRNSVPPPAPVASSSGSSLLASTMRMLKKEESPPTRVESRPSPAPQPVVPRADPSKPKLNKKGHLVRWVDLVPSPPPGRELNAIRLFKQEPHELEPAPWQEEGDVHGMSAHDLDKQEGRAMRVHDGIEEVVDWFEPSPYLDPETLNGPLFTDEVREQDERERPIMAVSYPAGATPPTPDEAGVRHIATGDGTASHVLDKTLYGGAPAPAVAPAAPAVSSNVQDLLRSLSGAIPQVAQPAAPASYGYDQYGAHQGYGAGSSATHEQRWQQQQHQPVAAPPTANRWNNNGNSGYNNGAGSGYNAPAGGNNYGSTGASNYGNNSYGDNRGGYGRGGFNGGNRAAPGAHNYRKRPYDHGPAAVTTAAPRQSRWGVPRRL</sequence>
<feature type="compositionally biased region" description="Pro residues" evidence="1">
    <location>
        <begin position="195"/>
        <end position="207"/>
    </location>
</feature>
<dbReference type="Proteomes" id="UP001565368">
    <property type="component" value="Unassembled WGS sequence"/>
</dbReference>
<proteinExistence type="predicted"/>
<feature type="compositionally biased region" description="Basic and acidic residues" evidence="1">
    <location>
        <begin position="598"/>
        <end position="610"/>
    </location>
</feature>
<feature type="compositionally biased region" description="Low complexity" evidence="1">
    <location>
        <begin position="208"/>
        <end position="223"/>
    </location>
</feature>
<dbReference type="GeneID" id="95984060"/>
<feature type="compositionally biased region" description="Pro residues" evidence="1">
    <location>
        <begin position="224"/>
        <end position="235"/>
    </location>
</feature>
<feature type="compositionally biased region" description="Basic and acidic residues" evidence="1">
    <location>
        <begin position="291"/>
        <end position="300"/>
    </location>
</feature>
<feature type="compositionally biased region" description="Basic residues" evidence="1">
    <location>
        <begin position="251"/>
        <end position="263"/>
    </location>
</feature>
<feature type="region of interest" description="Disordered" evidence="1">
    <location>
        <begin position="901"/>
        <end position="946"/>
    </location>
</feature>
<feature type="region of interest" description="Disordered" evidence="1">
    <location>
        <begin position="289"/>
        <end position="323"/>
    </location>
</feature>
<feature type="region of interest" description="Disordered" evidence="1">
    <location>
        <begin position="176"/>
        <end position="264"/>
    </location>
</feature>
<dbReference type="EMBL" id="JBBXJM010000002">
    <property type="protein sequence ID" value="KAL1412020.1"/>
    <property type="molecule type" value="Genomic_DNA"/>
</dbReference>